<keyword evidence="2" id="KW-0489">Methyltransferase</keyword>
<dbReference type="AlphaFoldDB" id="A0A2A5JMN1"/>
<reference evidence="7" key="1">
    <citation type="journal article" date="2019" name="Genome Announc.">
        <title>Draft Genome Sequence of Pseudoalteromonas piscicida Strain 36Y ROTHPW, an Hypersaline Seawater Isolate from the South Coast of Sonora, Mexico.</title>
        <authorList>
            <person name="Sanchez-Diaz R."/>
            <person name="Molina-Garza Z.J."/>
            <person name="Cruz-Suarez L.E."/>
            <person name="Selvin J."/>
            <person name="Kiran G.S."/>
            <person name="Ibarra-Gamez J.C."/>
            <person name="Gomez-Gil B."/>
            <person name="Galaviz-Silva L."/>
        </authorList>
    </citation>
    <scope>NUCLEOTIDE SEQUENCE [LARGE SCALE GENOMIC DNA]</scope>
    <source>
        <strain evidence="7">36Y_RITHPW</strain>
    </source>
</reference>
<organism evidence="6 7">
    <name type="scientific">Pseudoalteromonas piscicida</name>
    <dbReference type="NCBI Taxonomy" id="43662"/>
    <lineage>
        <taxon>Bacteria</taxon>
        <taxon>Pseudomonadati</taxon>
        <taxon>Pseudomonadota</taxon>
        <taxon>Gammaproteobacteria</taxon>
        <taxon>Alteromonadales</taxon>
        <taxon>Pseudoalteromonadaceae</taxon>
        <taxon>Pseudoalteromonas</taxon>
    </lineage>
</organism>
<comment type="caution">
    <text evidence="6">The sequence shown here is derived from an EMBL/GenBank/DDBJ whole genome shotgun (WGS) entry which is preliminary data.</text>
</comment>
<dbReference type="OrthoDB" id="9805629at2"/>
<sequence length="343" mass="38611">MSYRYLGNKSRIADWIVEIVSKNLKPGDVIADLMCGTATMSERFATSGYKVIAGDQLLFPVLHAKARLSCLDDDVFDKPSNNELGSYVNSIRILNDLKPVQGFFWKEYSDAGVPENGAKPRKYFTSGNAMKIDAIREQLRNWRSQGVDQDICDLLLHDLILASNKVANIAGTFGYYKANYCKSSLADITLQPSSSNQYDVEHEVIHGPVEETSKIVKADAVYLDPPYTKRQYAGNYHIPETLAQEDEPVPQGEGGLRDWQKQASDFCYKRNVKKAFYDVISNIAAPNVFISYSEDGQIQHDDLIDILGDFGKVSVESMPLERYRSNSKVKSGMVEERLYILEK</sequence>
<evidence type="ECO:0000256" key="3">
    <source>
        <dbReference type="ARBA" id="ARBA00022679"/>
    </source>
</evidence>
<comment type="catalytic activity">
    <reaction evidence="5">
        <text>a 2'-deoxyadenosine in DNA + S-adenosyl-L-methionine = an N(6)-methyl-2'-deoxyadenosine in DNA + S-adenosyl-L-homocysteine + H(+)</text>
        <dbReference type="Rhea" id="RHEA:15197"/>
        <dbReference type="Rhea" id="RHEA-COMP:12418"/>
        <dbReference type="Rhea" id="RHEA-COMP:12419"/>
        <dbReference type="ChEBI" id="CHEBI:15378"/>
        <dbReference type="ChEBI" id="CHEBI:57856"/>
        <dbReference type="ChEBI" id="CHEBI:59789"/>
        <dbReference type="ChEBI" id="CHEBI:90615"/>
        <dbReference type="ChEBI" id="CHEBI:90616"/>
        <dbReference type="EC" id="2.1.1.72"/>
    </reaction>
</comment>
<dbReference type="InterPro" id="IPR012327">
    <property type="entry name" value="MeTrfase_D12"/>
</dbReference>
<keyword evidence="7" id="KW-1185">Reference proteome</keyword>
<evidence type="ECO:0000313" key="7">
    <source>
        <dbReference type="Proteomes" id="UP000228621"/>
    </source>
</evidence>
<evidence type="ECO:0000256" key="2">
    <source>
        <dbReference type="ARBA" id="ARBA00022603"/>
    </source>
</evidence>
<dbReference type="Gene3D" id="3.40.50.150">
    <property type="entry name" value="Vaccinia Virus protein VP39"/>
    <property type="match status" value="1"/>
</dbReference>
<dbReference type="InterPro" id="IPR002052">
    <property type="entry name" value="DNA_methylase_N6_adenine_CS"/>
</dbReference>
<keyword evidence="3" id="KW-0808">Transferase</keyword>
<dbReference type="PROSITE" id="PS00092">
    <property type="entry name" value="N6_MTASE"/>
    <property type="match status" value="1"/>
</dbReference>
<proteinExistence type="predicted"/>
<name>A0A2A5JMN1_PSEO7</name>
<dbReference type="EC" id="2.1.1.72" evidence="1"/>
<dbReference type="InterPro" id="IPR029063">
    <property type="entry name" value="SAM-dependent_MTases_sf"/>
</dbReference>
<dbReference type="GO" id="GO:0032259">
    <property type="term" value="P:methylation"/>
    <property type="evidence" value="ECO:0007669"/>
    <property type="project" value="UniProtKB-KW"/>
</dbReference>
<dbReference type="Pfam" id="PF02086">
    <property type="entry name" value="MethyltransfD12"/>
    <property type="match status" value="1"/>
</dbReference>
<dbReference type="GO" id="GO:0009307">
    <property type="term" value="P:DNA restriction-modification system"/>
    <property type="evidence" value="ECO:0007669"/>
    <property type="project" value="InterPro"/>
</dbReference>
<evidence type="ECO:0000256" key="5">
    <source>
        <dbReference type="ARBA" id="ARBA00047942"/>
    </source>
</evidence>
<dbReference type="GO" id="GO:0003676">
    <property type="term" value="F:nucleic acid binding"/>
    <property type="evidence" value="ECO:0007669"/>
    <property type="project" value="InterPro"/>
</dbReference>
<evidence type="ECO:0000256" key="4">
    <source>
        <dbReference type="ARBA" id="ARBA00022691"/>
    </source>
</evidence>
<protein>
    <recommendedName>
        <fullName evidence="1">site-specific DNA-methyltransferase (adenine-specific)</fullName>
        <ecNumber evidence="1">2.1.1.72</ecNumber>
    </recommendedName>
</protein>
<accession>A0A2A5JMN1</accession>
<evidence type="ECO:0000313" key="6">
    <source>
        <dbReference type="EMBL" id="PCK30589.1"/>
    </source>
</evidence>
<dbReference type="RefSeq" id="WP_099643146.1">
    <property type="nucleotide sequence ID" value="NZ_NKHF01000077.1"/>
</dbReference>
<dbReference type="SUPFAM" id="SSF53335">
    <property type="entry name" value="S-adenosyl-L-methionine-dependent methyltransferases"/>
    <property type="match status" value="1"/>
</dbReference>
<evidence type="ECO:0000256" key="1">
    <source>
        <dbReference type="ARBA" id="ARBA00011900"/>
    </source>
</evidence>
<dbReference type="GO" id="GO:0009007">
    <property type="term" value="F:site-specific DNA-methyltransferase (adenine-specific) activity"/>
    <property type="evidence" value="ECO:0007669"/>
    <property type="project" value="UniProtKB-EC"/>
</dbReference>
<keyword evidence="4" id="KW-0949">S-adenosyl-L-methionine</keyword>
<dbReference type="Proteomes" id="UP000228621">
    <property type="component" value="Unassembled WGS sequence"/>
</dbReference>
<dbReference type="EMBL" id="NKHF01000077">
    <property type="protein sequence ID" value="PCK30589.1"/>
    <property type="molecule type" value="Genomic_DNA"/>
</dbReference>
<gene>
    <name evidence="6" type="ORF">CEX98_16575</name>
</gene>